<sequence length="107" mass="12351">MDKSDKSMRALLEGIRLLRILGLTEVDFEIDSTAICKAAREEGNNANLIYNCRKNNLGRLNLCKIKKSQNRIANTIAQLNWYHQKTFTGMVELPARIQQLIRLEYLN</sequence>
<dbReference type="EMBL" id="JAVIJP010000007">
    <property type="protein sequence ID" value="KAL3649838.1"/>
    <property type="molecule type" value="Genomic_DNA"/>
</dbReference>
<organism evidence="1 2">
    <name type="scientific">Castilleja foliolosa</name>
    <dbReference type="NCBI Taxonomy" id="1961234"/>
    <lineage>
        <taxon>Eukaryota</taxon>
        <taxon>Viridiplantae</taxon>
        <taxon>Streptophyta</taxon>
        <taxon>Embryophyta</taxon>
        <taxon>Tracheophyta</taxon>
        <taxon>Spermatophyta</taxon>
        <taxon>Magnoliopsida</taxon>
        <taxon>eudicotyledons</taxon>
        <taxon>Gunneridae</taxon>
        <taxon>Pentapetalae</taxon>
        <taxon>asterids</taxon>
        <taxon>lamiids</taxon>
        <taxon>Lamiales</taxon>
        <taxon>Orobanchaceae</taxon>
        <taxon>Pedicularideae</taxon>
        <taxon>Castillejinae</taxon>
        <taxon>Castilleja</taxon>
    </lineage>
</organism>
<accession>A0ABD3E5T1</accession>
<evidence type="ECO:0008006" key="3">
    <source>
        <dbReference type="Google" id="ProtNLM"/>
    </source>
</evidence>
<proteinExistence type="predicted"/>
<name>A0ABD3E5T1_9LAMI</name>
<comment type="caution">
    <text evidence="1">The sequence shown here is derived from an EMBL/GenBank/DDBJ whole genome shotgun (WGS) entry which is preliminary data.</text>
</comment>
<evidence type="ECO:0000313" key="2">
    <source>
        <dbReference type="Proteomes" id="UP001632038"/>
    </source>
</evidence>
<gene>
    <name evidence="1" type="ORF">CASFOL_006241</name>
</gene>
<reference evidence="2" key="1">
    <citation type="journal article" date="2024" name="IScience">
        <title>Strigolactones Initiate the Formation of Haustorium-like Structures in Castilleja.</title>
        <authorList>
            <person name="Buerger M."/>
            <person name="Peterson D."/>
            <person name="Chory J."/>
        </authorList>
    </citation>
    <scope>NUCLEOTIDE SEQUENCE [LARGE SCALE GENOMIC DNA]</scope>
</reference>
<dbReference type="AlphaFoldDB" id="A0ABD3E5T1"/>
<keyword evidence="2" id="KW-1185">Reference proteome</keyword>
<protein>
    <recommendedName>
        <fullName evidence="3">RNase H type-1 domain-containing protein</fullName>
    </recommendedName>
</protein>
<dbReference type="Proteomes" id="UP001632038">
    <property type="component" value="Unassembled WGS sequence"/>
</dbReference>
<evidence type="ECO:0000313" key="1">
    <source>
        <dbReference type="EMBL" id="KAL3649838.1"/>
    </source>
</evidence>